<evidence type="ECO:0000256" key="1">
    <source>
        <dbReference type="ARBA" id="ARBA00007801"/>
    </source>
</evidence>
<proteinExistence type="inferred from homology"/>
<reference evidence="8" key="1">
    <citation type="submission" date="2023-03" db="EMBL/GenBank/DDBJ databases">
        <title>Massive genome expansion in bonnet fungi (Mycena s.s.) driven by repeated elements and novel gene families across ecological guilds.</title>
        <authorList>
            <consortium name="Lawrence Berkeley National Laboratory"/>
            <person name="Harder C.B."/>
            <person name="Miyauchi S."/>
            <person name="Viragh M."/>
            <person name="Kuo A."/>
            <person name="Thoen E."/>
            <person name="Andreopoulos B."/>
            <person name="Lu D."/>
            <person name="Skrede I."/>
            <person name="Drula E."/>
            <person name="Henrissat B."/>
            <person name="Morin E."/>
            <person name="Kohler A."/>
            <person name="Barry K."/>
            <person name="LaButti K."/>
            <person name="Morin E."/>
            <person name="Salamov A."/>
            <person name="Lipzen A."/>
            <person name="Mereny Z."/>
            <person name="Hegedus B."/>
            <person name="Baldrian P."/>
            <person name="Stursova M."/>
            <person name="Weitz H."/>
            <person name="Taylor A."/>
            <person name="Grigoriev I.V."/>
            <person name="Nagy L.G."/>
            <person name="Martin F."/>
            <person name="Kauserud H."/>
        </authorList>
    </citation>
    <scope>NUCLEOTIDE SEQUENCE</scope>
    <source>
        <strain evidence="8">CBHHK182m</strain>
    </source>
</reference>
<dbReference type="Gene3D" id="3.40.30.20">
    <property type="match status" value="1"/>
</dbReference>
<comment type="caution">
    <text evidence="8">The sequence shown here is derived from an EMBL/GenBank/DDBJ whole genome shotgun (WGS) entry which is preliminary data.</text>
</comment>
<name>A0AAD7H6T8_9AGAR</name>
<comment type="similarity">
    <text evidence="1">Belongs to the PheA/TfdB FAD monooxygenase family.</text>
</comment>
<feature type="domain" description="FAD-binding" evidence="6">
    <location>
        <begin position="12"/>
        <end position="139"/>
    </location>
</feature>
<dbReference type="GO" id="GO:0016709">
    <property type="term" value="F:oxidoreductase activity, acting on paired donors, with incorporation or reduction of molecular oxygen, NAD(P)H as one donor, and incorporation of one atom of oxygen"/>
    <property type="evidence" value="ECO:0007669"/>
    <property type="project" value="UniProtKB-ARBA"/>
</dbReference>
<dbReference type="InterPro" id="IPR002938">
    <property type="entry name" value="FAD-bd"/>
</dbReference>
<dbReference type="AlphaFoldDB" id="A0AAD7H6T8"/>
<dbReference type="SUPFAM" id="SSF51905">
    <property type="entry name" value="FAD/NAD(P)-binding domain"/>
    <property type="match status" value="1"/>
</dbReference>
<dbReference type="PANTHER" id="PTHR43004">
    <property type="entry name" value="TRK SYSTEM POTASSIUM UPTAKE PROTEIN"/>
    <property type="match status" value="1"/>
</dbReference>
<dbReference type="InterPro" id="IPR036188">
    <property type="entry name" value="FAD/NAD-bd_sf"/>
</dbReference>
<evidence type="ECO:0000256" key="2">
    <source>
        <dbReference type="ARBA" id="ARBA00022630"/>
    </source>
</evidence>
<keyword evidence="9" id="KW-1185">Reference proteome</keyword>
<dbReference type="InterPro" id="IPR012941">
    <property type="entry name" value="Phe_hydrox_C_dim_dom"/>
</dbReference>
<dbReference type="PANTHER" id="PTHR43004:SF4">
    <property type="entry name" value="FAD-BINDING DOMAIN-CONTAINING PROTEIN"/>
    <property type="match status" value="1"/>
</dbReference>
<keyword evidence="2" id="KW-0285">Flavoprotein</keyword>
<dbReference type="InterPro" id="IPR038220">
    <property type="entry name" value="PHOX_C_sf"/>
</dbReference>
<evidence type="ECO:0000313" key="9">
    <source>
        <dbReference type="Proteomes" id="UP001215598"/>
    </source>
</evidence>
<evidence type="ECO:0000259" key="6">
    <source>
        <dbReference type="Pfam" id="PF01494"/>
    </source>
</evidence>
<dbReference type="Pfam" id="PF07976">
    <property type="entry name" value="Phe_hydrox_dim"/>
    <property type="match status" value="1"/>
</dbReference>
<accession>A0AAD7H6T8</accession>
<evidence type="ECO:0000256" key="4">
    <source>
        <dbReference type="ARBA" id="ARBA00023002"/>
    </source>
</evidence>
<keyword evidence="3" id="KW-0274">FAD</keyword>
<dbReference type="InterPro" id="IPR050641">
    <property type="entry name" value="RIFMO-like"/>
</dbReference>
<feature type="domain" description="Phenol hydroxylase-like C-terminal dimerisation" evidence="7">
    <location>
        <begin position="296"/>
        <end position="534"/>
    </location>
</feature>
<dbReference type="Gene3D" id="3.50.50.60">
    <property type="entry name" value="FAD/NAD(P)-binding domain"/>
    <property type="match status" value="1"/>
</dbReference>
<dbReference type="Pfam" id="PF01494">
    <property type="entry name" value="FAD_binding_3"/>
    <property type="match status" value="1"/>
</dbReference>
<protein>
    <submittedName>
        <fullName evidence="8">Thioredoxin-like protein</fullName>
    </submittedName>
</protein>
<feature type="region of interest" description="Disordered" evidence="5">
    <location>
        <begin position="123"/>
        <end position="144"/>
    </location>
</feature>
<dbReference type="GO" id="GO:0071949">
    <property type="term" value="F:FAD binding"/>
    <property type="evidence" value="ECO:0007669"/>
    <property type="project" value="InterPro"/>
</dbReference>
<dbReference type="InterPro" id="IPR036249">
    <property type="entry name" value="Thioredoxin-like_sf"/>
</dbReference>
<organism evidence="8 9">
    <name type="scientific">Mycena metata</name>
    <dbReference type="NCBI Taxonomy" id="1033252"/>
    <lineage>
        <taxon>Eukaryota</taxon>
        <taxon>Fungi</taxon>
        <taxon>Dikarya</taxon>
        <taxon>Basidiomycota</taxon>
        <taxon>Agaricomycotina</taxon>
        <taxon>Agaricomycetes</taxon>
        <taxon>Agaricomycetidae</taxon>
        <taxon>Agaricales</taxon>
        <taxon>Marasmiineae</taxon>
        <taxon>Mycenaceae</taxon>
        <taxon>Mycena</taxon>
    </lineage>
</organism>
<evidence type="ECO:0000256" key="5">
    <source>
        <dbReference type="SAM" id="MobiDB-lite"/>
    </source>
</evidence>
<gene>
    <name evidence="8" type="ORF">B0H16DRAFT_1743347</name>
</gene>
<dbReference type="Proteomes" id="UP001215598">
    <property type="component" value="Unassembled WGS sequence"/>
</dbReference>
<dbReference type="PRINTS" id="PR00420">
    <property type="entry name" value="RNGMNOXGNASE"/>
</dbReference>
<feature type="region of interest" description="Disordered" evidence="5">
    <location>
        <begin position="208"/>
        <end position="230"/>
    </location>
</feature>
<dbReference type="EMBL" id="JARKIB010000343">
    <property type="protein sequence ID" value="KAJ7713443.1"/>
    <property type="molecule type" value="Genomic_DNA"/>
</dbReference>
<evidence type="ECO:0000259" key="7">
    <source>
        <dbReference type="Pfam" id="PF07976"/>
    </source>
</evidence>
<keyword evidence="4" id="KW-0560">Oxidoreductase</keyword>
<evidence type="ECO:0000313" key="8">
    <source>
        <dbReference type="EMBL" id="KAJ7713443.1"/>
    </source>
</evidence>
<dbReference type="Gene3D" id="3.30.9.10">
    <property type="entry name" value="D-Amino Acid Oxidase, subunit A, domain 2"/>
    <property type="match status" value="1"/>
</dbReference>
<dbReference type="SUPFAM" id="SSF52833">
    <property type="entry name" value="Thioredoxin-like"/>
    <property type="match status" value="1"/>
</dbReference>
<evidence type="ECO:0000256" key="3">
    <source>
        <dbReference type="ARBA" id="ARBA00022827"/>
    </source>
</evidence>
<sequence length="535" mass="58599">MSIFDPRSTANKLAIRQGLVEKVLTDATAETYGATVMRLWALMDVQLDKINPRSEPVVVTLKSQYGETREVQARYVVGCDGGRSKVRRALVVKYGLSFQGDAHDSVWSAMDVGFKTGFPHIKEDESWRPRSSSRGRHDYSSRRNQRGTLHAALLRADRWGTPSLEDVIAKVKKDTCHGLHTSLAHGDKYSPSETVGNTKVAEYPVVDSSPKGALGMHGRTQLGGQDRPRGNRCCAATDPLDYDLERRGVATRLLEIDAELIQLHADTGKSSDPNDIQRLVDFVRKHLAFQAGTDITYPANSMVDGTCVPHVRSAMAELINTKGLIVGRRLLPATVRRFIDGLVYKVLEAAPCDGRFTIFVCCGDITVPGKVDQLKAFRDVVYRSDGIWARLENLRGAASVLRMVAITTTSHLSVEAATIVHKCLGLPALSALVPTPEEPALFDTSSLYSDDIPCLSPYVDHTTAAENTTAATDILSAQAAVGILLHPLHQKWDIDLESGGVVVVRPDGHVGTMSHGFNGDSWKVVEKYFEEFLVL</sequence>